<evidence type="ECO:0000313" key="2">
    <source>
        <dbReference type="Proteomes" id="UP001139981"/>
    </source>
</evidence>
<keyword evidence="2" id="KW-1185">Reference proteome</keyword>
<comment type="caution">
    <text evidence="1">The sequence shown here is derived from an EMBL/GenBank/DDBJ whole genome shotgun (WGS) entry which is preliminary data.</text>
</comment>
<proteinExistence type="predicted"/>
<protein>
    <submittedName>
        <fullName evidence="1">Class II myosin</fullName>
    </submittedName>
</protein>
<sequence>MNRTTRQGPTVASIRRAIQQGLDRPESPAPTATLNSRAAPAVPDLFEQANVNFTDKKWVWVPHEKEGYIAGYVVKDDGADNVVVHLMTGRDVNVNINETEKVNPPKFERVEDMADLGYLNEASVVHNLKQRYASNMIYTYSGLFLVAVNPYYNLQIYGQDYVAGYRNKKRNEVSPHIFAIADAAFHDMLHSKENQSILITGESGAGKTENTKKVIQYLTAIAGDHKPASGVAVSGNSLEQQVLSANPILES</sequence>
<name>A0ACC1LVK8_9FUNG</name>
<organism evidence="1 2">
    <name type="scientific">Coemansia aciculifera</name>
    <dbReference type="NCBI Taxonomy" id="417176"/>
    <lineage>
        <taxon>Eukaryota</taxon>
        <taxon>Fungi</taxon>
        <taxon>Fungi incertae sedis</taxon>
        <taxon>Zoopagomycota</taxon>
        <taxon>Kickxellomycotina</taxon>
        <taxon>Kickxellomycetes</taxon>
        <taxon>Kickxellales</taxon>
        <taxon>Kickxellaceae</taxon>
        <taxon>Coemansia</taxon>
    </lineage>
</organism>
<feature type="non-terminal residue" evidence="1">
    <location>
        <position position="251"/>
    </location>
</feature>
<dbReference type="Proteomes" id="UP001139981">
    <property type="component" value="Unassembled WGS sequence"/>
</dbReference>
<dbReference type="EMBL" id="JANBVB010002500">
    <property type="protein sequence ID" value="KAJ2884633.1"/>
    <property type="molecule type" value="Genomic_DNA"/>
</dbReference>
<gene>
    <name evidence="1" type="primary">MYO1_4</name>
    <name evidence="1" type="ORF">IWW38_005405</name>
</gene>
<evidence type="ECO:0000313" key="1">
    <source>
        <dbReference type="EMBL" id="KAJ2884633.1"/>
    </source>
</evidence>
<accession>A0ACC1LVK8</accession>
<reference evidence="1" key="1">
    <citation type="submission" date="2022-07" db="EMBL/GenBank/DDBJ databases">
        <title>Phylogenomic reconstructions and comparative analyses of Kickxellomycotina fungi.</title>
        <authorList>
            <person name="Reynolds N.K."/>
            <person name="Stajich J.E."/>
            <person name="Barry K."/>
            <person name="Grigoriev I.V."/>
            <person name="Crous P."/>
            <person name="Smith M.E."/>
        </authorList>
    </citation>
    <scope>NUCLEOTIDE SEQUENCE</scope>
    <source>
        <strain evidence="1">CBS 190363</strain>
    </source>
</reference>